<gene>
    <name evidence="1" type="ORF">EZS28_007941</name>
</gene>
<dbReference type="Proteomes" id="UP000324800">
    <property type="component" value="Unassembled WGS sequence"/>
</dbReference>
<reference evidence="1 2" key="1">
    <citation type="submission" date="2019-03" db="EMBL/GenBank/DDBJ databases">
        <title>Single cell metagenomics reveals metabolic interactions within the superorganism composed of flagellate Streblomastix strix and complex community of Bacteroidetes bacteria on its surface.</title>
        <authorList>
            <person name="Treitli S.C."/>
            <person name="Kolisko M."/>
            <person name="Husnik F."/>
            <person name="Keeling P."/>
            <person name="Hampl V."/>
        </authorList>
    </citation>
    <scope>NUCLEOTIDE SEQUENCE [LARGE SCALE GENOMIC DNA]</scope>
    <source>
        <strain evidence="1">ST1C</strain>
    </source>
</reference>
<proteinExistence type="predicted"/>
<dbReference type="InterPro" id="IPR036691">
    <property type="entry name" value="Endo/exonu/phosph_ase_sf"/>
</dbReference>
<sequence length="255" mass="29534">MINRHYKLEVAVDIVQIDTVSGAGAEQDDEIFYRLRHISRFLRDIHQGKYISWLPQFPPQHLLAHRSDEQIEEEGGNEEIDSQLINKENRGNINDEVKKAQGRILNRFIEQGNPGPWCHPIDSTAWEMEQGITSQSIQFTYSINKGEVVVYKMCIFQVSFELADTVQVIREDVNRNFNLNLVIHLYCINQILTEKLFGLTLSVINHMNLKSYFNILKMSVVKRRKFDLPNKGAICLSFELKSRPFCIIARHLTSG</sequence>
<evidence type="ECO:0000313" key="2">
    <source>
        <dbReference type="Proteomes" id="UP000324800"/>
    </source>
</evidence>
<dbReference type="EMBL" id="SNRW01001402">
    <property type="protein sequence ID" value="KAA6396535.1"/>
    <property type="molecule type" value="Genomic_DNA"/>
</dbReference>
<dbReference type="AlphaFoldDB" id="A0A5J4WQ63"/>
<dbReference type="Gene3D" id="3.60.10.10">
    <property type="entry name" value="Endonuclease/exonuclease/phosphatase"/>
    <property type="match status" value="1"/>
</dbReference>
<name>A0A5J4WQ63_9EUKA</name>
<dbReference type="OrthoDB" id="62798at2759"/>
<accession>A0A5J4WQ63</accession>
<protein>
    <submittedName>
        <fullName evidence="1">Uncharacterized protein</fullName>
    </submittedName>
</protein>
<organism evidence="1 2">
    <name type="scientific">Streblomastix strix</name>
    <dbReference type="NCBI Taxonomy" id="222440"/>
    <lineage>
        <taxon>Eukaryota</taxon>
        <taxon>Metamonada</taxon>
        <taxon>Preaxostyla</taxon>
        <taxon>Oxymonadida</taxon>
        <taxon>Streblomastigidae</taxon>
        <taxon>Streblomastix</taxon>
    </lineage>
</organism>
<comment type="caution">
    <text evidence="1">The sequence shown here is derived from an EMBL/GenBank/DDBJ whole genome shotgun (WGS) entry which is preliminary data.</text>
</comment>
<evidence type="ECO:0000313" key="1">
    <source>
        <dbReference type="EMBL" id="KAA6396535.1"/>
    </source>
</evidence>